<keyword evidence="3" id="KW-1185">Reference proteome</keyword>
<accession>A0A9Q3Z856</accession>
<name>A0A9Q3Z856_9ACTN</name>
<reference evidence="2" key="1">
    <citation type="submission" date="2021-12" db="EMBL/GenBank/DDBJ databases">
        <authorList>
            <person name="Lee J.-H."/>
            <person name="Kim S.-B."/>
        </authorList>
    </citation>
    <scope>NUCLEOTIDE SEQUENCE</scope>
    <source>
        <strain evidence="2">NR30</strain>
    </source>
</reference>
<evidence type="ECO:0000313" key="3">
    <source>
        <dbReference type="Proteomes" id="UP001108029"/>
    </source>
</evidence>
<gene>
    <name evidence="2" type="ORF">LJ657_31920</name>
</gene>
<evidence type="ECO:0000313" key="2">
    <source>
        <dbReference type="EMBL" id="MCD9878143.1"/>
    </source>
</evidence>
<comment type="caution">
    <text evidence="2">The sequence shown here is derived from an EMBL/GenBank/DDBJ whole genome shotgun (WGS) entry which is preliminary data.</text>
</comment>
<dbReference type="AlphaFoldDB" id="A0A9Q3Z856"/>
<dbReference type="RefSeq" id="WP_232652367.1">
    <property type="nucleotide sequence ID" value="NZ_JAJSBI010000019.1"/>
</dbReference>
<feature type="region of interest" description="Disordered" evidence="1">
    <location>
        <begin position="1"/>
        <end position="25"/>
    </location>
</feature>
<evidence type="ECO:0000256" key="1">
    <source>
        <dbReference type="SAM" id="MobiDB-lite"/>
    </source>
</evidence>
<sequence length="188" mass="20962">MEALRSWSLSGPPHDERGLPTAQRPARHLGPSWAVRYWDEGRRTVKGLCWGCDRLHWERDGHASPPHPVDITVEGEFKYGPLRSDGFGDFLPDDPAAALDLSDGLVAGLYGWARSIDDTLDLDVRDREEGRYDAEWDRLFRQGSAPAQQLADELGPSRTVTYKGLAHGGPAAVTSVIVRPWRPRANLR</sequence>
<proteinExistence type="predicted"/>
<organism evidence="2 3">
    <name type="scientific">Streptomyces guryensis</name>
    <dbReference type="NCBI Taxonomy" id="2886947"/>
    <lineage>
        <taxon>Bacteria</taxon>
        <taxon>Bacillati</taxon>
        <taxon>Actinomycetota</taxon>
        <taxon>Actinomycetes</taxon>
        <taxon>Kitasatosporales</taxon>
        <taxon>Streptomycetaceae</taxon>
        <taxon>Streptomyces</taxon>
    </lineage>
</organism>
<protein>
    <submittedName>
        <fullName evidence="2">Uncharacterized protein</fullName>
    </submittedName>
</protein>
<dbReference type="Proteomes" id="UP001108029">
    <property type="component" value="Unassembled WGS sequence"/>
</dbReference>
<dbReference type="EMBL" id="JAJSBI010000019">
    <property type="protein sequence ID" value="MCD9878143.1"/>
    <property type="molecule type" value="Genomic_DNA"/>
</dbReference>